<dbReference type="RefSeq" id="WP_368375307.1">
    <property type="nucleotide sequence ID" value="NZ_JBFRYB010000001.1"/>
</dbReference>
<keyword evidence="8" id="KW-1185">Reference proteome</keyword>
<keyword evidence="4 6" id="KW-1133">Transmembrane helix</keyword>
<feature type="transmembrane region" description="Helical" evidence="6">
    <location>
        <begin position="92"/>
        <end position="114"/>
    </location>
</feature>
<dbReference type="EMBL" id="JBFRYB010000001">
    <property type="protein sequence ID" value="MEX1665199.1"/>
    <property type="molecule type" value="Genomic_DNA"/>
</dbReference>
<proteinExistence type="predicted"/>
<dbReference type="PANTHER" id="PTHR30086:SF20">
    <property type="entry name" value="ARGININE EXPORTER PROTEIN ARGO-RELATED"/>
    <property type="match status" value="1"/>
</dbReference>
<dbReference type="Pfam" id="PF01810">
    <property type="entry name" value="LysE"/>
    <property type="match status" value="1"/>
</dbReference>
<evidence type="ECO:0000256" key="3">
    <source>
        <dbReference type="ARBA" id="ARBA00022692"/>
    </source>
</evidence>
<evidence type="ECO:0000256" key="6">
    <source>
        <dbReference type="SAM" id="Phobius"/>
    </source>
</evidence>
<evidence type="ECO:0000256" key="1">
    <source>
        <dbReference type="ARBA" id="ARBA00004651"/>
    </source>
</evidence>
<accession>A0ABV3TWR2</accession>
<protein>
    <submittedName>
        <fullName evidence="7">LysE family translocator</fullName>
    </submittedName>
</protein>
<feature type="transmembrane region" description="Helical" evidence="6">
    <location>
        <begin position="169"/>
        <end position="189"/>
    </location>
</feature>
<feature type="transmembrane region" description="Helical" evidence="6">
    <location>
        <begin position="63"/>
        <end position="86"/>
    </location>
</feature>
<keyword evidence="5 6" id="KW-0472">Membrane</keyword>
<evidence type="ECO:0000256" key="2">
    <source>
        <dbReference type="ARBA" id="ARBA00022475"/>
    </source>
</evidence>
<dbReference type="InterPro" id="IPR001123">
    <property type="entry name" value="LeuE-type"/>
</dbReference>
<organism evidence="7 8">
    <name type="scientific">Zhongshania arctica</name>
    <dbReference type="NCBI Taxonomy" id="3238302"/>
    <lineage>
        <taxon>Bacteria</taxon>
        <taxon>Pseudomonadati</taxon>
        <taxon>Pseudomonadota</taxon>
        <taxon>Gammaproteobacteria</taxon>
        <taxon>Cellvibrionales</taxon>
        <taxon>Spongiibacteraceae</taxon>
        <taxon>Zhongshania</taxon>
    </lineage>
</organism>
<comment type="caution">
    <text evidence="7">The sequence shown here is derived from an EMBL/GenBank/DDBJ whole genome shotgun (WGS) entry which is preliminary data.</text>
</comment>
<evidence type="ECO:0000313" key="8">
    <source>
        <dbReference type="Proteomes" id="UP001557484"/>
    </source>
</evidence>
<dbReference type="PANTHER" id="PTHR30086">
    <property type="entry name" value="ARGININE EXPORTER PROTEIN ARGO"/>
    <property type="match status" value="1"/>
</dbReference>
<evidence type="ECO:0000313" key="7">
    <source>
        <dbReference type="EMBL" id="MEX1665199.1"/>
    </source>
</evidence>
<feature type="transmembrane region" description="Helical" evidence="6">
    <location>
        <begin position="210"/>
        <end position="228"/>
    </location>
</feature>
<evidence type="ECO:0000256" key="4">
    <source>
        <dbReference type="ARBA" id="ARBA00022989"/>
    </source>
</evidence>
<comment type="subcellular location">
    <subcellularLocation>
        <location evidence="1">Cell membrane</location>
        <topology evidence="1">Multi-pass membrane protein</topology>
    </subcellularLocation>
</comment>
<sequence>MAGLLAIIVAWLPALIKEDNTVFGIENLFLFIVSGILLNLIPGPDSLLIVGRAATQGFKAGSAAALGVGSGTFLHILAATFGLSAILATSSIAFTVVKICGAVYLLYMALSIFRDSAEQKQMSDIRPAKASLQRVYAQGLITNLFNPKVAIFFLAFMPQFISESSDSKALAFLLLGFIFNLNAMIWCHFIAWVSSVSSKKLAVSQPVRKWLLRVSAGLFAALGLRLLVSSQS</sequence>
<keyword evidence="2" id="KW-1003">Cell membrane</keyword>
<dbReference type="Proteomes" id="UP001557484">
    <property type="component" value="Unassembled WGS sequence"/>
</dbReference>
<keyword evidence="3 6" id="KW-0812">Transmembrane</keyword>
<gene>
    <name evidence="7" type="ORF">AB4875_06840</name>
</gene>
<reference evidence="7 8" key="1">
    <citation type="journal article" date="2011" name="Int. J. Syst. Evol. Microbiol.">
        <title>Zhongshania antarctica gen. nov., sp. nov. and Zhongshania guokunii sp. nov., gammaproteobacteria respectively isolated from coastal attached (fast) ice and surface seawater of the Antarctic.</title>
        <authorList>
            <person name="Li H.J."/>
            <person name="Zhang X.Y."/>
            <person name="Chen C.X."/>
            <person name="Zhang Y.J."/>
            <person name="Gao Z.M."/>
            <person name="Yu Y."/>
            <person name="Chen X.L."/>
            <person name="Chen B."/>
            <person name="Zhang Y.Z."/>
        </authorList>
    </citation>
    <scope>NUCLEOTIDE SEQUENCE [LARGE SCALE GENOMIC DNA]</scope>
    <source>
        <strain evidence="7 8">R06B22</strain>
    </source>
</reference>
<name>A0ABV3TWR2_9GAMM</name>
<feature type="transmembrane region" description="Helical" evidence="6">
    <location>
        <begin position="27"/>
        <end position="51"/>
    </location>
</feature>
<dbReference type="PIRSF" id="PIRSF006324">
    <property type="entry name" value="LeuE"/>
    <property type="match status" value="1"/>
</dbReference>
<evidence type="ECO:0000256" key="5">
    <source>
        <dbReference type="ARBA" id="ARBA00023136"/>
    </source>
</evidence>
<feature type="transmembrane region" description="Helical" evidence="6">
    <location>
        <begin position="135"/>
        <end position="157"/>
    </location>
</feature>